<proteinExistence type="inferred from homology"/>
<evidence type="ECO:0000256" key="2">
    <source>
        <dbReference type="ARBA" id="ARBA00007637"/>
    </source>
</evidence>
<comment type="pathway">
    <text evidence="1">Bacterial outer membrane biogenesis; LPS O-antigen biosynthesis.</text>
</comment>
<keyword evidence="5" id="KW-1185">Reference proteome</keyword>
<comment type="caution">
    <text evidence="4">The sequence shown here is derived from an EMBL/GenBank/DDBJ whole genome shotgun (WGS) entry which is preliminary data.</text>
</comment>
<evidence type="ECO:0000256" key="1">
    <source>
        <dbReference type="ARBA" id="ARBA00005125"/>
    </source>
</evidence>
<dbReference type="InterPro" id="IPR036291">
    <property type="entry name" value="NAD(P)-bd_dom_sf"/>
</dbReference>
<reference evidence="4 5" key="1">
    <citation type="submission" date="2024-02" db="EMBL/GenBank/DDBJ databases">
        <title>Draft genome sequence of Collimonas sp. strain H4R21, an effective mineral-weathering bacterial strain isolated from the beech rhizosphere.</title>
        <authorList>
            <person name="Morin E."/>
            <person name="Uroz S."/>
            <person name="Leveau J.H.J."/>
            <person name="Kumar R."/>
            <person name="Rey M.W."/>
            <person name="Pham J."/>
        </authorList>
    </citation>
    <scope>NUCLEOTIDE SEQUENCE [LARGE SCALE GENOMIC DNA]</scope>
    <source>
        <strain evidence="4 5">H4R21</strain>
    </source>
</reference>
<dbReference type="EMBL" id="JBANDC010000014">
    <property type="protein sequence ID" value="MEM4989478.1"/>
    <property type="molecule type" value="Genomic_DNA"/>
</dbReference>
<evidence type="ECO:0000313" key="4">
    <source>
        <dbReference type="EMBL" id="MEM4989478.1"/>
    </source>
</evidence>
<dbReference type="Pfam" id="PF01370">
    <property type="entry name" value="Epimerase"/>
    <property type="match status" value="1"/>
</dbReference>
<gene>
    <name evidence="4" type="ORF">V8G57_18980</name>
</gene>
<dbReference type="Gene3D" id="3.40.50.720">
    <property type="entry name" value="NAD(P)-binding Rossmann-like Domain"/>
    <property type="match status" value="1"/>
</dbReference>
<accession>A0ABU9PZM8</accession>
<evidence type="ECO:0000259" key="3">
    <source>
        <dbReference type="Pfam" id="PF01370"/>
    </source>
</evidence>
<comment type="similarity">
    <text evidence="2">Belongs to the NAD(P)-dependent epimerase/dehydratase family.</text>
</comment>
<evidence type="ECO:0000313" key="5">
    <source>
        <dbReference type="Proteomes" id="UP001495910"/>
    </source>
</evidence>
<dbReference type="PANTHER" id="PTHR43000">
    <property type="entry name" value="DTDP-D-GLUCOSE 4,6-DEHYDRATASE-RELATED"/>
    <property type="match status" value="1"/>
</dbReference>
<dbReference type="InterPro" id="IPR001509">
    <property type="entry name" value="Epimerase_deHydtase"/>
</dbReference>
<protein>
    <submittedName>
        <fullName evidence="4">NAD-dependent epimerase/dehydratase family protein</fullName>
    </submittedName>
</protein>
<dbReference type="RefSeq" id="WP_342830674.1">
    <property type="nucleotide sequence ID" value="NZ_JBANDC010000014.1"/>
</dbReference>
<sequence length="297" mass="32835">MTKGNTRILVTGASGFLGSNITRALLGAGHSVRALRRIDSSMARVADIVDDVEWLTIDESREDEFSAFFEGVDCVIHTAASYGRKGESVVDIAKANTIFGLDVLNAALERKVKTFINADSALPKNTKPYTLSKAHFAEWGRYFAENSQIRFINIRLEHMYGPGDDSVKFTNYVIDACLSNVPILNLTEGKQERDFIYIDDVVSAYMLLLQRLTSMDLSYCDISLGSGETVSIRALVETIHRIANSKTSLAFGATKLSANDVMHSCADISYMKSLGWQPEMPLHQGLLTTIEYARQGQ</sequence>
<name>A0ABU9PZM8_9BURK</name>
<feature type="domain" description="NAD-dependent epimerase/dehydratase" evidence="3">
    <location>
        <begin position="8"/>
        <end position="212"/>
    </location>
</feature>
<organism evidence="4 5">
    <name type="scientific">Collimonas rhizosphaerae</name>
    <dbReference type="NCBI Taxonomy" id="3126357"/>
    <lineage>
        <taxon>Bacteria</taxon>
        <taxon>Pseudomonadati</taxon>
        <taxon>Pseudomonadota</taxon>
        <taxon>Betaproteobacteria</taxon>
        <taxon>Burkholderiales</taxon>
        <taxon>Oxalobacteraceae</taxon>
        <taxon>Collimonas</taxon>
    </lineage>
</organism>
<dbReference type="SUPFAM" id="SSF51735">
    <property type="entry name" value="NAD(P)-binding Rossmann-fold domains"/>
    <property type="match status" value="1"/>
</dbReference>
<dbReference type="Proteomes" id="UP001495910">
    <property type="component" value="Unassembled WGS sequence"/>
</dbReference>